<dbReference type="Proteomes" id="UP001152531">
    <property type="component" value="Unassembled WGS sequence"/>
</dbReference>
<comment type="caution">
    <text evidence="1">The sequence shown here is derived from an EMBL/GenBank/DDBJ whole genome shotgun (WGS) entry which is preliminary data.</text>
</comment>
<accession>A0ACA9YA47</accession>
<keyword evidence="2" id="KW-1185">Reference proteome</keyword>
<reference evidence="1" key="1">
    <citation type="submission" date="2022-06" db="EMBL/GenBank/DDBJ databases">
        <authorList>
            <person name="Legras J.-L."/>
            <person name="Devillers H."/>
            <person name="Grondin C."/>
        </authorList>
    </citation>
    <scope>NUCLEOTIDE SEQUENCE</scope>
    <source>
        <strain evidence="1">CLIB 1444</strain>
    </source>
</reference>
<evidence type="ECO:0000313" key="1">
    <source>
        <dbReference type="EMBL" id="CAH6721933.1"/>
    </source>
</evidence>
<evidence type="ECO:0000313" key="2">
    <source>
        <dbReference type="Proteomes" id="UP001152531"/>
    </source>
</evidence>
<proteinExistence type="predicted"/>
<gene>
    <name evidence="1" type="ORF">CLIB1444_07S05732</name>
</gene>
<sequence>MGRYSIKRYKTKRRTKDLDLIFDDLSSQEKIQKLKNQPIDETLPGLGQYYCIECAKYYENQLSLDRHTKSKVHKRRAKQLKVKPYTNLEAEAASGVNMLKFMESVEKFKQLEQYKKEHHEEFNELISQKKPELDVILGIKDDNETNDNGENVDAMIDE</sequence>
<organism evidence="1 2">
    <name type="scientific">[Candida] jaroonii</name>
    <dbReference type="NCBI Taxonomy" id="467808"/>
    <lineage>
        <taxon>Eukaryota</taxon>
        <taxon>Fungi</taxon>
        <taxon>Dikarya</taxon>
        <taxon>Ascomycota</taxon>
        <taxon>Saccharomycotina</taxon>
        <taxon>Pichiomycetes</taxon>
        <taxon>Debaryomycetaceae</taxon>
        <taxon>Yamadazyma</taxon>
    </lineage>
</organism>
<protein>
    <submittedName>
        <fullName evidence="1">Bud site selection protein 20</fullName>
    </submittedName>
</protein>
<name>A0ACA9YA47_9ASCO</name>
<dbReference type="EMBL" id="CALSDN010000007">
    <property type="protein sequence ID" value="CAH6721933.1"/>
    <property type="molecule type" value="Genomic_DNA"/>
</dbReference>